<feature type="signal peptide" evidence="1">
    <location>
        <begin position="1"/>
        <end position="23"/>
    </location>
</feature>
<accession>A0A0A2WL42</accession>
<keyword evidence="1" id="KW-0732">Signal</keyword>
<dbReference type="PATRIC" id="fig|1300345.3.peg.376"/>
<sequence length="145" mass="15684">MTIRSLSASAAVVLLLASGAAFAEEGRAASRVYKCIDASGSVSYQGTACANGATLVATHAYVLPVEVERRRELERQTAAREYNATYDRAYAQYSGQQASARDLQRTRCADARAHREATLAEVGLGRDFDLLRSLDDAVHAVCKRL</sequence>
<gene>
    <name evidence="2" type="ORF">LF41_1055</name>
</gene>
<feature type="chain" id="PRO_5001996814" description="DUF4124 domain-containing protein" evidence="1">
    <location>
        <begin position="24"/>
        <end position="145"/>
    </location>
</feature>
<dbReference type="Proteomes" id="UP000030518">
    <property type="component" value="Unassembled WGS sequence"/>
</dbReference>
<organism evidence="2 3">
    <name type="scientific">Lysobacter dokdonensis DS-58</name>
    <dbReference type="NCBI Taxonomy" id="1300345"/>
    <lineage>
        <taxon>Bacteria</taxon>
        <taxon>Pseudomonadati</taxon>
        <taxon>Pseudomonadota</taxon>
        <taxon>Gammaproteobacteria</taxon>
        <taxon>Lysobacterales</taxon>
        <taxon>Lysobacteraceae</taxon>
        <taxon>Noviluteimonas</taxon>
    </lineage>
</organism>
<dbReference type="OrthoDB" id="5976082at2"/>
<evidence type="ECO:0000256" key="1">
    <source>
        <dbReference type="SAM" id="SignalP"/>
    </source>
</evidence>
<protein>
    <recommendedName>
        <fullName evidence="4">DUF4124 domain-containing protein</fullName>
    </recommendedName>
</protein>
<evidence type="ECO:0000313" key="2">
    <source>
        <dbReference type="EMBL" id="KGQ20518.1"/>
    </source>
</evidence>
<keyword evidence="3" id="KW-1185">Reference proteome</keyword>
<proteinExistence type="predicted"/>
<dbReference type="EMBL" id="JRKJ01000002">
    <property type="protein sequence ID" value="KGQ20518.1"/>
    <property type="molecule type" value="Genomic_DNA"/>
</dbReference>
<evidence type="ECO:0008006" key="4">
    <source>
        <dbReference type="Google" id="ProtNLM"/>
    </source>
</evidence>
<evidence type="ECO:0000313" key="3">
    <source>
        <dbReference type="Proteomes" id="UP000030518"/>
    </source>
</evidence>
<name>A0A0A2WL42_9GAMM</name>
<reference evidence="2 3" key="1">
    <citation type="submission" date="2014-09" db="EMBL/GenBank/DDBJ databases">
        <title>Genome sequences of Lysobacter dokdonensis DS-58.</title>
        <authorList>
            <person name="Kim J.F."/>
            <person name="Kwak M.-J."/>
        </authorList>
    </citation>
    <scope>NUCLEOTIDE SEQUENCE [LARGE SCALE GENOMIC DNA]</scope>
    <source>
        <strain evidence="2 3">DS-58</strain>
    </source>
</reference>
<dbReference type="AlphaFoldDB" id="A0A0A2WL42"/>
<comment type="caution">
    <text evidence="2">The sequence shown here is derived from an EMBL/GenBank/DDBJ whole genome shotgun (WGS) entry which is preliminary data.</text>
</comment>
<dbReference type="STRING" id="1300345.LF41_1055"/>
<dbReference type="RefSeq" id="WP_036164947.1">
    <property type="nucleotide sequence ID" value="NZ_JRKJ01000002.1"/>
</dbReference>